<feature type="compositionally biased region" description="Pro residues" evidence="1">
    <location>
        <begin position="222"/>
        <end position="231"/>
    </location>
</feature>
<dbReference type="SMART" id="SM00233">
    <property type="entry name" value="PH"/>
    <property type="match status" value="1"/>
</dbReference>
<evidence type="ECO:0000313" key="4">
    <source>
        <dbReference type="Proteomes" id="UP000549394"/>
    </source>
</evidence>
<organism evidence="3 4">
    <name type="scientific">Dimorphilus gyrociliatus</name>
    <dbReference type="NCBI Taxonomy" id="2664684"/>
    <lineage>
        <taxon>Eukaryota</taxon>
        <taxon>Metazoa</taxon>
        <taxon>Spiralia</taxon>
        <taxon>Lophotrochozoa</taxon>
        <taxon>Annelida</taxon>
        <taxon>Polychaeta</taxon>
        <taxon>Polychaeta incertae sedis</taxon>
        <taxon>Dinophilidae</taxon>
        <taxon>Dimorphilus</taxon>
    </lineage>
</organism>
<feature type="compositionally biased region" description="Polar residues" evidence="1">
    <location>
        <begin position="284"/>
        <end position="299"/>
    </location>
</feature>
<feature type="domain" description="PH" evidence="2">
    <location>
        <begin position="15"/>
        <end position="115"/>
    </location>
</feature>
<evidence type="ECO:0000259" key="2">
    <source>
        <dbReference type="PROSITE" id="PS50003"/>
    </source>
</evidence>
<proteinExistence type="predicted"/>
<dbReference type="EMBL" id="CAJFCJ010000012">
    <property type="protein sequence ID" value="CAD5120501.1"/>
    <property type="molecule type" value="Genomic_DNA"/>
</dbReference>
<feature type="compositionally biased region" description="Polar residues" evidence="1">
    <location>
        <begin position="197"/>
        <end position="206"/>
    </location>
</feature>
<dbReference type="InterPro" id="IPR011993">
    <property type="entry name" value="PH-like_dom_sf"/>
</dbReference>
<dbReference type="Proteomes" id="UP000549394">
    <property type="component" value="Unassembled WGS sequence"/>
</dbReference>
<evidence type="ECO:0000256" key="1">
    <source>
        <dbReference type="SAM" id="MobiDB-lite"/>
    </source>
</evidence>
<feature type="region of interest" description="Disordered" evidence="1">
    <location>
        <begin position="184"/>
        <end position="249"/>
    </location>
</feature>
<dbReference type="Pfam" id="PF00169">
    <property type="entry name" value="PH"/>
    <property type="match status" value="1"/>
</dbReference>
<reference evidence="3 4" key="1">
    <citation type="submission" date="2020-08" db="EMBL/GenBank/DDBJ databases">
        <authorList>
            <person name="Hejnol A."/>
        </authorList>
    </citation>
    <scope>NUCLEOTIDE SEQUENCE [LARGE SCALE GENOMIC DNA]</scope>
</reference>
<dbReference type="InterPro" id="IPR001849">
    <property type="entry name" value="PH_domain"/>
</dbReference>
<comment type="caution">
    <text evidence="3">The sequence shown here is derived from an EMBL/GenBank/DDBJ whole genome shotgun (WGS) entry which is preliminary data.</text>
</comment>
<name>A0A7I8VVZ9_9ANNE</name>
<dbReference type="AlphaFoldDB" id="A0A7I8VVZ9"/>
<protein>
    <submittedName>
        <fullName evidence="3">DgyrCDS9067</fullName>
    </submittedName>
</protein>
<dbReference type="SUPFAM" id="SSF50729">
    <property type="entry name" value="PH domain-like"/>
    <property type="match status" value="1"/>
</dbReference>
<evidence type="ECO:0000313" key="3">
    <source>
        <dbReference type="EMBL" id="CAD5120501.1"/>
    </source>
</evidence>
<dbReference type="Gene3D" id="2.30.29.30">
    <property type="entry name" value="Pleckstrin-homology domain (PH domain)/Phosphotyrosine-binding domain (PTB)"/>
    <property type="match status" value="1"/>
</dbReference>
<accession>A0A7I8VVZ9</accession>
<feature type="region of interest" description="Disordered" evidence="1">
    <location>
        <begin position="266"/>
        <end position="348"/>
    </location>
</feature>
<keyword evidence="4" id="KW-1185">Reference proteome</keyword>
<dbReference type="PROSITE" id="PS50003">
    <property type="entry name" value="PH_DOMAIN"/>
    <property type="match status" value="1"/>
</dbReference>
<feature type="compositionally biased region" description="Basic and acidic residues" evidence="1">
    <location>
        <begin position="322"/>
        <end position="342"/>
    </location>
</feature>
<gene>
    <name evidence="3" type="ORF">DGYR_LOCUS8593</name>
</gene>
<feature type="compositionally biased region" description="Low complexity" evidence="1">
    <location>
        <begin position="207"/>
        <end position="219"/>
    </location>
</feature>
<dbReference type="OrthoDB" id="159395at2759"/>
<sequence length="348" mass="38663">MKFNEDSLYALSKKKPNKEGRLGYKKPGRENYKDRICKLYANMLFYYEINSLGHVVKHEPRGVIVLERCLISIDPMADQCFVFTIAFEGGSTHSFSGKSLKTCEEWVDVLNKASFESIKSEVEQLRSEIIKKTGKDPLQDQAAKFVPKEKKDVTVQSKPKVTKWLSNKASIVKTLTEVACSAVTNNHNLPDPRTNTKRPASSSNVQKAKPPTAASAGAAVRQPPPPPPKPFEPAQSFSLQPHQSVRPPKPEQIFEVTPTAGLKIEPAKNTNHWMTFDDSPKAQPATTNQNAVGNASQNLDLLKDLGLPSEPSRPPQNTTVPKDLEWLISGKEKPKPDNKNAQDDLISW</sequence>